<dbReference type="EMBL" id="KU738898">
    <property type="protein sequence ID" value="AMN15568.2"/>
    <property type="molecule type" value="Genomic_DNA"/>
</dbReference>
<dbReference type="EMBL" id="KU738899">
    <property type="protein sequence ID" value="AMN15706.2"/>
    <property type="molecule type" value="Genomic_DNA"/>
</dbReference>
<evidence type="ECO:0000313" key="10">
    <source>
        <dbReference type="EMBL" id="AMN16396.2"/>
    </source>
</evidence>
<dbReference type="EMBL" id="KJ909666">
    <property type="protein sequence ID" value="AIG63171.2"/>
    <property type="molecule type" value="Genomic_DNA"/>
</dbReference>
<proteinExistence type="predicted"/>
<dbReference type="EMBL" id="KU738900">
    <property type="protein sequence ID" value="AMN15844.2"/>
    <property type="molecule type" value="Genomic_DNA"/>
</dbReference>
<evidence type="ECO:0000313" key="8">
    <source>
        <dbReference type="EMBL" id="AMN16120.2"/>
    </source>
</evidence>
<evidence type="ECO:0000313" key="5">
    <source>
        <dbReference type="EMBL" id="AMN15706.2"/>
    </source>
</evidence>
<accession>A0A075TST6</accession>
<dbReference type="InterPro" id="IPR016829">
    <property type="entry name" value="SfNPV_sf27"/>
</dbReference>
<evidence type="ECO:0000313" key="2">
    <source>
        <dbReference type="EMBL" id="AIG63171.2"/>
    </source>
</evidence>
<dbReference type="EMBL" id="KU738903">
    <property type="protein sequence ID" value="AMN16258.2"/>
    <property type="molecule type" value="Genomic_DNA"/>
</dbReference>
<reference evidence="2" key="1">
    <citation type="journal article" date="2015" name="Genome Announc.">
        <title>Complete Genome Sequences of Helicoverpa armigera Single Nucleopolyhedrovirus Strains AC53 and H25EA1 from Australia.</title>
        <authorList>
            <person name="Noune C."/>
            <person name="Hauxwell C."/>
        </authorList>
    </citation>
    <scope>NUCLEOTIDE SEQUENCE</scope>
    <source>
        <strain evidence="2">AC53</strain>
    </source>
</reference>
<dbReference type="EMBL" id="KU738904">
    <property type="protein sequence ID" value="AMN16396.2"/>
    <property type="molecule type" value="Genomic_DNA"/>
</dbReference>
<evidence type="ECO:0000313" key="3">
    <source>
        <dbReference type="EMBL" id="AMN15430.2"/>
    </source>
</evidence>
<evidence type="ECO:0000313" key="9">
    <source>
        <dbReference type="EMBL" id="AMN16258.2"/>
    </source>
</evidence>
<sequence length="206" mass="24199">MVSSTSRCERTTYTMHRSNSNSSKYKQSLINRFELEYKSVSVRDLQKLSAAMYRLLAVNDKLMENLQTLPMHYRAQINILKKSLRHKQQIIDELKDKLSHCSLRYVYLVRHENTLWLLSGSMKTIRKKLNGLPIDHRILLKTITKRPGADCKFCLRVANTNFLNHLRSINKQKIVFLNGDHVEEYVQNIKHVFERNDDSAIATIEH</sequence>
<dbReference type="EMBL" id="KU738902">
    <property type="protein sequence ID" value="AMN16120.2"/>
    <property type="molecule type" value="Genomic_DNA"/>
</dbReference>
<protein>
    <submittedName>
        <fullName evidence="2">ORF130</fullName>
    </submittedName>
</protein>
<evidence type="ECO:0000313" key="4">
    <source>
        <dbReference type="EMBL" id="AMN15568.2"/>
    </source>
</evidence>
<feature type="region of interest" description="Disordered" evidence="1">
    <location>
        <begin position="1"/>
        <end position="20"/>
    </location>
</feature>
<dbReference type="EMBL" id="KU738901">
    <property type="protein sequence ID" value="AMN15982.2"/>
    <property type="molecule type" value="Genomic_DNA"/>
</dbReference>
<name>A0A075TST6_9ABAC</name>
<dbReference type="PIRSF" id="PIRSF025479">
    <property type="entry name" value="UCP025479"/>
    <property type="match status" value="1"/>
</dbReference>
<organism evidence="2">
    <name type="scientific">Helicoverpa SNPV AC53</name>
    <dbReference type="NCBI Taxonomy" id="1569367"/>
    <lineage>
        <taxon>Viruses</taxon>
        <taxon>Viruses incertae sedis</taxon>
        <taxon>Naldaviricetes</taxon>
        <taxon>Lefavirales</taxon>
        <taxon>Baculoviridae</taxon>
        <taxon>Alphabaculovirus</taxon>
        <taxon>Alphabaculovirus helarmigerae</taxon>
    </lineage>
</organism>
<evidence type="ECO:0000256" key="1">
    <source>
        <dbReference type="SAM" id="MobiDB-lite"/>
    </source>
</evidence>
<evidence type="ECO:0000313" key="7">
    <source>
        <dbReference type="EMBL" id="AMN15982.2"/>
    </source>
</evidence>
<reference evidence="3" key="2">
    <citation type="journal article" date="2016" name="Genome Announc.">
        <title>Complete Genome Sequences of Seven Helicoverpa armigera SNPV-AC53-Derived Strains.</title>
        <authorList>
            <person name="Noune C."/>
            <person name="Hauxwell C."/>
        </authorList>
    </citation>
    <scope>NUCLEOTIDE SEQUENCE</scope>
    <source>
        <strain evidence="3">AC53C3</strain>
        <strain evidence="4">AC53C5</strain>
        <strain evidence="5">AC53C6</strain>
        <strain evidence="6">AC53C9</strain>
        <strain evidence="7">AC53T2</strain>
        <strain evidence="10">AC53T5</strain>
    </source>
</reference>
<evidence type="ECO:0000313" key="6">
    <source>
        <dbReference type="EMBL" id="AMN15844.2"/>
    </source>
</evidence>
<gene>
    <name evidence="2" type="ORF">HaSNPV-AC53_130</name>
</gene>
<dbReference type="EMBL" id="KU738897">
    <property type="protein sequence ID" value="AMN15430.2"/>
    <property type="molecule type" value="Genomic_DNA"/>
</dbReference>
<reference evidence="2" key="3">
    <citation type="submission" date="2016-08" db="EMBL/GenBank/DDBJ databases">
        <authorList>
            <person name="Seilhamer J.J."/>
        </authorList>
    </citation>
    <scope>NUCLEOTIDE SEQUENCE</scope>
    <source>
        <strain evidence="2">AC53</strain>
        <strain evidence="8">AC53T4.1</strain>
        <strain evidence="9">AC53T4.2</strain>
    </source>
</reference>